<evidence type="ECO:0000313" key="5">
    <source>
        <dbReference type="Proteomes" id="UP000245768"/>
    </source>
</evidence>
<evidence type="ECO:0000256" key="1">
    <source>
        <dbReference type="SAM" id="MobiDB-lite"/>
    </source>
</evidence>
<dbReference type="Pfam" id="PF22514">
    <property type="entry name" value="EXPB1_D1"/>
    <property type="match status" value="1"/>
</dbReference>
<dbReference type="Proteomes" id="UP000245768">
    <property type="component" value="Unassembled WGS sequence"/>
</dbReference>
<gene>
    <name evidence="4" type="ORF">FA10DRAFT_263981</name>
</gene>
<dbReference type="AlphaFoldDB" id="A0A316YXD9"/>
<keyword evidence="2" id="KW-0732">Signal</keyword>
<reference evidence="4 5" key="1">
    <citation type="journal article" date="2018" name="Mol. Biol. Evol.">
        <title>Broad Genomic Sampling Reveals a Smut Pathogenic Ancestry of the Fungal Clade Ustilaginomycotina.</title>
        <authorList>
            <person name="Kijpornyongpan T."/>
            <person name="Mondo S.J."/>
            <person name="Barry K."/>
            <person name="Sandor L."/>
            <person name="Lee J."/>
            <person name="Lipzen A."/>
            <person name="Pangilinan J."/>
            <person name="LaButti K."/>
            <person name="Hainaut M."/>
            <person name="Henrissat B."/>
            <person name="Grigoriev I.V."/>
            <person name="Spatafora J.W."/>
            <person name="Aime M.C."/>
        </authorList>
    </citation>
    <scope>NUCLEOTIDE SEQUENCE [LARGE SCALE GENOMIC DNA]</scope>
    <source>
        <strain evidence="4 5">MCA 4198</strain>
    </source>
</reference>
<sequence length="414" mass="44319">MLPLLLLLSIFALLWSEHGVRGFWTPPTKGIATLTHYDLPADYIASCGCVGRSTRYPTAAINALAYGGTTSFAPSCGACYSLSLLNTSYSPPPPDGDGIVYAPGDSKAPTVVVKITDLCPLAPGWCNATETKGNTLGSLVHFDLAWPSKGISKDFFPGDHDYGVWWSSYERVDCKQWAGYNDREAVGSDWQQQDSACCPSDPAFSSLDSVASISSTASASSSTSASLLSSSSLSSSPSTSSSPSSLLSSSSSSSSSSNSRASRTSISSSHVPRSLAQCPVSRRRRSAINLQSRDVASALDPQSQTCPSYSEVLQAGQSLAGLVPNTSNILSKKDDHSNAAMSNNLHRQSMDLGQWISWLLASNPPSKIHQGRRRASRREREAYGAKRRCTKNPTAPQKDEEFYGDPPLLKRRDL</sequence>
<feature type="domain" description="Expansin-like EG45" evidence="3">
    <location>
        <begin position="44"/>
        <end position="179"/>
    </location>
</feature>
<dbReference type="InterPro" id="IPR036908">
    <property type="entry name" value="RlpA-like_sf"/>
</dbReference>
<dbReference type="PROSITE" id="PS50842">
    <property type="entry name" value="EXPANSIN_EG45"/>
    <property type="match status" value="1"/>
</dbReference>
<evidence type="ECO:0000259" key="3">
    <source>
        <dbReference type="PROSITE" id="PS50842"/>
    </source>
</evidence>
<proteinExistence type="predicted"/>
<keyword evidence="5" id="KW-1185">Reference proteome</keyword>
<name>A0A316YXD9_9BASI</name>
<dbReference type="InParanoid" id="A0A316YXD9"/>
<dbReference type="OrthoDB" id="5823761at2759"/>
<dbReference type="Gene3D" id="2.40.40.10">
    <property type="entry name" value="RlpA-like domain"/>
    <property type="match status" value="1"/>
</dbReference>
<dbReference type="RefSeq" id="XP_025380516.1">
    <property type="nucleotide sequence ID" value="XM_025520457.1"/>
</dbReference>
<evidence type="ECO:0000256" key="2">
    <source>
        <dbReference type="SAM" id="SignalP"/>
    </source>
</evidence>
<dbReference type="InterPro" id="IPR007112">
    <property type="entry name" value="Expansin/allergen_DPBB_dom"/>
</dbReference>
<feature type="chain" id="PRO_5016463500" description="Expansin-like EG45 domain-containing protein" evidence="2">
    <location>
        <begin position="23"/>
        <end position="414"/>
    </location>
</feature>
<feature type="compositionally biased region" description="Low complexity" evidence="1">
    <location>
        <begin position="232"/>
        <end position="269"/>
    </location>
</feature>
<dbReference type="GeneID" id="37042373"/>
<organism evidence="4 5">
    <name type="scientific">Acaromyces ingoldii</name>
    <dbReference type="NCBI Taxonomy" id="215250"/>
    <lineage>
        <taxon>Eukaryota</taxon>
        <taxon>Fungi</taxon>
        <taxon>Dikarya</taxon>
        <taxon>Basidiomycota</taxon>
        <taxon>Ustilaginomycotina</taxon>
        <taxon>Exobasidiomycetes</taxon>
        <taxon>Exobasidiales</taxon>
        <taxon>Cryptobasidiaceae</taxon>
        <taxon>Acaromyces</taxon>
    </lineage>
</organism>
<dbReference type="SUPFAM" id="SSF50685">
    <property type="entry name" value="Barwin-like endoglucanases"/>
    <property type="match status" value="1"/>
</dbReference>
<dbReference type="EMBL" id="KZ819634">
    <property type="protein sequence ID" value="PWN93318.1"/>
    <property type="molecule type" value="Genomic_DNA"/>
</dbReference>
<feature type="signal peptide" evidence="2">
    <location>
        <begin position="1"/>
        <end position="22"/>
    </location>
</feature>
<dbReference type="CDD" id="cd22278">
    <property type="entry name" value="DPBB_GH45_endoglucanase"/>
    <property type="match status" value="1"/>
</dbReference>
<feature type="region of interest" description="Disordered" evidence="1">
    <location>
        <begin position="366"/>
        <end position="414"/>
    </location>
</feature>
<evidence type="ECO:0000313" key="4">
    <source>
        <dbReference type="EMBL" id="PWN93318.1"/>
    </source>
</evidence>
<protein>
    <recommendedName>
        <fullName evidence="3">Expansin-like EG45 domain-containing protein</fullName>
    </recommendedName>
</protein>
<accession>A0A316YXD9</accession>
<feature type="region of interest" description="Disordered" evidence="1">
    <location>
        <begin position="232"/>
        <end position="282"/>
    </location>
</feature>